<dbReference type="Pfam" id="PF02798">
    <property type="entry name" value="GST_N"/>
    <property type="match status" value="1"/>
</dbReference>
<dbReference type="PANTHER" id="PTHR44051:SF21">
    <property type="entry name" value="GLUTATHIONE S-TRANSFERASE FAMILY PROTEIN"/>
    <property type="match status" value="1"/>
</dbReference>
<evidence type="ECO:0000313" key="2">
    <source>
        <dbReference type="EMBL" id="RYC17668.1"/>
    </source>
</evidence>
<dbReference type="SUPFAM" id="SSF52833">
    <property type="entry name" value="Thioredoxin-like"/>
    <property type="match status" value="1"/>
</dbReference>
<dbReference type="SFLD" id="SFLDG01150">
    <property type="entry name" value="Main.1:_Beta-like"/>
    <property type="match status" value="1"/>
</dbReference>
<dbReference type="GO" id="GO:0016740">
    <property type="term" value="F:transferase activity"/>
    <property type="evidence" value="ECO:0007669"/>
    <property type="project" value="UniProtKB-KW"/>
</dbReference>
<dbReference type="CDD" id="cd03046">
    <property type="entry name" value="GST_N_GTT1_like"/>
    <property type="match status" value="1"/>
</dbReference>
<keyword evidence="3" id="KW-1185">Reference proteome</keyword>
<dbReference type="OrthoDB" id="5740960at2"/>
<evidence type="ECO:0000259" key="1">
    <source>
        <dbReference type="PROSITE" id="PS50404"/>
    </source>
</evidence>
<dbReference type="Gene3D" id="1.20.1050.10">
    <property type="match status" value="1"/>
</dbReference>
<sequence>MTKREPITLFYSPQTRATGARLLLEELGVPYELHVLNMKAGEQRQPDYLAVNPMGKVPAILHGGTLVTEQAAIYLYLADLFAEKGLAPAIDDPDRGTYLRWMVFYGNCFEPALIDRYLQREPASPNETPYSSYDDMLDALEGALAAGPYLLGERMTAADLLWGVALHWTTMFGLVPDRPVFRRYIDLMTARDAYRRVTEEDAALAAEHQAEAERKTGAAA</sequence>
<accession>A0A4Q2TGZ0</accession>
<dbReference type="CDD" id="cd03207">
    <property type="entry name" value="GST_C_8"/>
    <property type="match status" value="1"/>
</dbReference>
<dbReference type="InterPro" id="IPR036282">
    <property type="entry name" value="Glutathione-S-Trfase_C_sf"/>
</dbReference>
<evidence type="ECO:0000313" key="3">
    <source>
        <dbReference type="Proteomes" id="UP000291088"/>
    </source>
</evidence>
<gene>
    <name evidence="2" type="ORF">EUU22_06740</name>
</gene>
<dbReference type="InterPro" id="IPR004045">
    <property type="entry name" value="Glutathione_S-Trfase_N"/>
</dbReference>
<dbReference type="InterPro" id="IPR036249">
    <property type="entry name" value="Thioredoxin-like_sf"/>
</dbReference>
<organism evidence="2 3">
    <name type="scientific">Ciceribacter ferrooxidans</name>
    <dbReference type="NCBI Taxonomy" id="2509717"/>
    <lineage>
        <taxon>Bacteria</taxon>
        <taxon>Pseudomonadati</taxon>
        <taxon>Pseudomonadota</taxon>
        <taxon>Alphaproteobacteria</taxon>
        <taxon>Hyphomicrobiales</taxon>
        <taxon>Rhizobiaceae</taxon>
        <taxon>Ciceribacter</taxon>
    </lineage>
</organism>
<dbReference type="Pfam" id="PF13410">
    <property type="entry name" value="GST_C_2"/>
    <property type="match status" value="1"/>
</dbReference>
<dbReference type="SUPFAM" id="SSF47616">
    <property type="entry name" value="GST C-terminal domain-like"/>
    <property type="match status" value="1"/>
</dbReference>
<dbReference type="Proteomes" id="UP000291088">
    <property type="component" value="Unassembled WGS sequence"/>
</dbReference>
<proteinExistence type="predicted"/>
<dbReference type="InterPro" id="IPR040079">
    <property type="entry name" value="Glutathione_S-Trfase"/>
</dbReference>
<feature type="domain" description="GST N-terminal" evidence="1">
    <location>
        <begin position="4"/>
        <end position="85"/>
    </location>
</feature>
<name>A0A4Q2TGZ0_9HYPH</name>
<dbReference type="SFLD" id="SFLDG00358">
    <property type="entry name" value="Main_(cytGST)"/>
    <property type="match status" value="1"/>
</dbReference>
<keyword evidence="2" id="KW-0808">Transferase</keyword>
<dbReference type="AlphaFoldDB" id="A0A4Q2TGZ0"/>
<comment type="caution">
    <text evidence="2">The sequence shown here is derived from an EMBL/GenBank/DDBJ whole genome shotgun (WGS) entry which is preliminary data.</text>
</comment>
<dbReference type="PROSITE" id="PS50404">
    <property type="entry name" value="GST_NTER"/>
    <property type="match status" value="1"/>
</dbReference>
<dbReference type="SFLD" id="SFLDS00019">
    <property type="entry name" value="Glutathione_Transferase_(cytos"/>
    <property type="match status" value="1"/>
</dbReference>
<dbReference type="RefSeq" id="WP_129331252.1">
    <property type="nucleotide sequence ID" value="NZ_SDVB01000170.1"/>
</dbReference>
<reference evidence="2 3" key="1">
    <citation type="submission" date="2019-01" db="EMBL/GenBank/DDBJ databases">
        <authorList>
            <person name="Deng T."/>
        </authorList>
    </citation>
    <scope>NUCLEOTIDE SEQUENCE [LARGE SCALE GENOMIC DNA]</scope>
    <source>
        <strain evidence="2 3">F8825</strain>
    </source>
</reference>
<protein>
    <submittedName>
        <fullName evidence="2">Glutathione S-transferase family protein</fullName>
    </submittedName>
</protein>
<dbReference type="EMBL" id="SDVB01000170">
    <property type="protein sequence ID" value="RYC17668.1"/>
    <property type="molecule type" value="Genomic_DNA"/>
</dbReference>
<dbReference type="PANTHER" id="PTHR44051">
    <property type="entry name" value="GLUTATHIONE S-TRANSFERASE-RELATED"/>
    <property type="match status" value="1"/>
</dbReference>
<dbReference type="Gene3D" id="3.40.30.10">
    <property type="entry name" value="Glutaredoxin"/>
    <property type="match status" value="1"/>
</dbReference>